<keyword evidence="8 10" id="KW-1133">Transmembrane helix</keyword>
<evidence type="ECO:0000313" key="13">
    <source>
        <dbReference type="Proteomes" id="UP000813444"/>
    </source>
</evidence>
<evidence type="ECO:0000256" key="3">
    <source>
        <dbReference type="ARBA" id="ARBA00022448"/>
    </source>
</evidence>
<dbReference type="OrthoDB" id="8061355at2759"/>
<accession>A0A8K0WLG5</accession>
<dbReference type="GO" id="GO:0016020">
    <property type="term" value="C:membrane"/>
    <property type="evidence" value="ECO:0007669"/>
    <property type="project" value="UniProtKB-SubCell"/>
</dbReference>
<keyword evidence="9 10" id="KW-0472">Membrane</keyword>
<dbReference type="InterPro" id="IPR017871">
    <property type="entry name" value="ABC_transporter-like_CS"/>
</dbReference>
<feature type="domain" description="ABC transporter" evidence="11">
    <location>
        <begin position="1162"/>
        <end position="1388"/>
    </location>
</feature>
<evidence type="ECO:0000256" key="9">
    <source>
        <dbReference type="ARBA" id="ARBA00023136"/>
    </source>
</evidence>
<dbReference type="Gene3D" id="3.40.50.300">
    <property type="entry name" value="P-loop containing nucleotide triphosphate hydrolases"/>
    <property type="match status" value="2"/>
</dbReference>
<dbReference type="PROSITE" id="PS50893">
    <property type="entry name" value="ABC_TRANSPORTER_2"/>
    <property type="match status" value="2"/>
</dbReference>
<feature type="domain" description="ABC transporter" evidence="11">
    <location>
        <begin position="461"/>
        <end position="681"/>
    </location>
</feature>
<feature type="transmembrane region" description="Helical" evidence="10">
    <location>
        <begin position="360"/>
        <end position="382"/>
    </location>
</feature>
<reference evidence="12" key="1">
    <citation type="journal article" date="2021" name="Nat. Commun.">
        <title>Genetic determinants of endophytism in the Arabidopsis root mycobiome.</title>
        <authorList>
            <person name="Mesny F."/>
            <person name="Miyauchi S."/>
            <person name="Thiergart T."/>
            <person name="Pickel B."/>
            <person name="Atanasova L."/>
            <person name="Karlsson M."/>
            <person name="Huettel B."/>
            <person name="Barry K.W."/>
            <person name="Haridas S."/>
            <person name="Chen C."/>
            <person name="Bauer D."/>
            <person name="Andreopoulos W."/>
            <person name="Pangilinan J."/>
            <person name="LaButti K."/>
            <person name="Riley R."/>
            <person name="Lipzen A."/>
            <person name="Clum A."/>
            <person name="Drula E."/>
            <person name="Henrissat B."/>
            <person name="Kohler A."/>
            <person name="Grigoriev I.V."/>
            <person name="Martin F.M."/>
            <person name="Hacquard S."/>
        </authorList>
    </citation>
    <scope>NUCLEOTIDE SEQUENCE</scope>
    <source>
        <strain evidence="12">MPI-CAGE-CH-0235</strain>
    </source>
</reference>
<dbReference type="PROSITE" id="PS00211">
    <property type="entry name" value="ABC_TRANSPORTER_1"/>
    <property type="match status" value="2"/>
</dbReference>
<keyword evidence="6" id="KW-0547">Nucleotide-binding</keyword>
<comment type="subcellular location">
    <subcellularLocation>
        <location evidence="1">Membrane</location>
        <topology evidence="1">Multi-pass membrane protein</topology>
    </subcellularLocation>
</comment>
<dbReference type="GO" id="GO:0005524">
    <property type="term" value="F:ATP binding"/>
    <property type="evidence" value="ECO:0007669"/>
    <property type="project" value="UniProtKB-KW"/>
</dbReference>
<feature type="transmembrane region" description="Helical" evidence="10">
    <location>
        <begin position="975"/>
        <end position="1000"/>
    </location>
</feature>
<dbReference type="SUPFAM" id="SSF52540">
    <property type="entry name" value="P-loop containing nucleoside triphosphate hydrolases"/>
    <property type="match status" value="2"/>
</dbReference>
<evidence type="ECO:0000256" key="5">
    <source>
        <dbReference type="ARBA" id="ARBA00022737"/>
    </source>
</evidence>
<keyword evidence="7" id="KW-0067">ATP-binding</keyword>
<feature type="transmembrane region" description="Helical" evidence="10">
    <location>
        <begin position="1006"/>
        <end position="1029"/>
    </location>
</feature>
<evidence type="ECO:0000256" key="2">
    <source>
        <dbReference type="ARBA" id="ARBA00008869"/>
    </source>
</evidence>
<keyword evidence="13" id="KW-1185">Reference proteome</keyword>
<keyword evidence="3" id="KW-0813">Transport</keyword>
<evidence type="ECO:0000256" key="8">
    <source>
        <dbReference type="ARBA" id="ARBA00022989"/>
    </source>
</evidence>
<dbReference type="PANTHER" id="PTHR19229">
    <property type="entry name" value="ATP-BINDING CASSETTE TRANSPORTER SUBFAMILY A ABCA"/>
    <property type="match status" value="1"/>
</dbReference>
<dbReference type="PANTHER" id="PTHR19229:SF36">
    <property type="entry name" value="ATP-BINDING CASSETTE SUB-FAMILY A MEMBER 2"/>
    <property type="match status" value="1"/>
</dbReference>
<dbReference type="InterPro" id="IPR027417">
    <property type="entry name" value="P-loop_NTPase"/>
</dbReference>
<keyword evidence="4 10" id="KW-0812">Transmembrane</keyword>
<dbReference type="InterPro" id="IPR013525">
    <property type="entry name" value="ABC2_TM"/>
</dbReference>
<dbReference type="Proteomes" id="UP000813444">
    <property type="component" value="Unassembled WGS sequence"/>
</dbReference>
<dbReference type="CDD" id="cd03263">
    <property type="entry name" value="ABC_subfamily_A"/>
    <property type="match status" value="2"/>
</dbReference>
<dbReference type="EMBL" id="JAGPNK010000022">
    <property type="protein sequence ID" value="KAH7304525.1"/>
    <property type="molecule type" value="Genomic_DNA"/>
</dbReference>
<dbReference type="InterPro" id="IPR026082">
    <property type="entry name" value="ABCA"/>
</dbReference>
<evidence type="ECO:0000256" key="1">
    <source>
        <dbReference type="ARBA" id="ARBA00004141"/>
    </source>
</evidence>
<protein>
    <recommendedName>
        <fullName evidence="11">ABC transporter domain-containing protein</fullName>
    </recommendedName>
</protein>
<dbReference type="Pfam" id="PF12698">
    <property type="entry name" value="ABC2_membrane_3"/>
    <property type="match status" value="1"/>
</dbReference>
<feature type="transmembrane region" description="Helical" evidence="10">
    <location>
        <begin position="24"/>
        <end position="42"/>
    </location>
</feature>
<feature type="transmembrane region" description="Helical" evidence="10">
    <location>
        <begin position="931"/>
        <end position="954"/>
    </location>
</feature>
<proteinExistence type="inferred from homology"/>
<feature type="transmembrane region" description="Helical" evidence="10">
    <location>
        <begin position="402"/>
        <end position="423"/>
    </location>
</feature>
<evidence type="ECO:0000259" key="11">
    <source>
        <dbReference type="PROSITE" id="PS50893"/>
    </source>
</evidence>
<dbReference type="GO" id="GO:0016887">
    <property type="term" value="F:ATP hydrolysis activity"/>
    <property type="evidence" value="ECO:0007669"/>
    <property type="project" value="InterPro"/>
</dbReference>
<feature type="transmembrane region" description="Helical" evidence="10">
    <location>
        <begin position="780"/>
        <end position="801"/>
    </location>
</feature>
<feature type="transmembrane region" description="Helical" evidence="10">
    <location>
        <begin position="1115"/>
        <end position="1135"/>
    </location>
</feature>
<dbReference type="GO" id="GO:0005319">
    <property type="term" value="F:lipid transporter activity"/>
    <property type="evidence" value="ECO:0007669"/>
    <property type="project" value="TreeGrafter"/>
</dbReference>
<feature type="transmembrane region" description="Helical" evidence="10">
    <location>
        <begin position="281"/>
        <end position="299"/>
    </location>
</feature>
<organism evidence="12 13">
    <name type="scientific">Stachybotrys elegans</name>
    <dbReference type="NCBI Taxonomy" id="80388"/>
    <lineage>
        <taxon>Eukaryota</taxon>
        <taxon>Fungi</taxon>
        <taxon>Dikarya</taxon>
        <taxon>Ascomycota</taxon>
        <taxon>Pezizomycotina</taxon>
        <taxon>Sordariomycetes</taxon>
        <taxon>Hypocreomycetidae</taxon>
        <taxon>Hypocreales</taxon>
        <taxon>Stachybotryaceae</taxon>
        <taxon>Stachybotrys</taxon>
    </lineage>
</organism>
<evidence type="ECO:0000256" key="4">
    <source>
        <dbReference type="ARBA" id="ARBA00022692"/>
    </source>
</evidence>
<dbReference type="InterPro" id="IPR003593">
    <property type="entry name" value="AAA+_ATPase"/>
</dbReference>
<feature type="transmembrane region" description="Helical" evidence="10">
    <location>
        <begin position="1036"/>
        <end position="1060"/>
    </location>
</feature>
<feature type="transmembrane region" description="Helical" evidence="10">
    <location>
        <begin position="335"/>
        <end position="353"/>
    </location>
</feature>
<sequence>MLWRQVWILCCKNWIITKRRWASTLLRAFLVPILLVVLLCYARNFLSTPATFGIGTSAEVCGLEEALSQVSGGRDRIVFVDNGFGNRDIESVISTVSRQFRSTGISSTTLRRETQLRTECNSSSQGSSRCVAAVIFHSSEGGGWNYTLRADAVLGSSIDVTSSNNDAQVYSLPLQHAIDFAISSIYRPENIPYTIFEYPFTSQTNEERDKSNHAQYMGNIISILGVGFYIAMVGVLYHLTGFMATERESGMSQLLDVMMPDQRAWQPQAARFLSQHLSFSLVYAPGWIIMGIIMGTLAFESTSVVIPLISNLVCGLSLTSLAIFCAVWFREAQLSGITAVIVSLVLAIIAQATRAPSWAVGVLAFLFPPSNYIYLVVTIARWERQNEAASLIEPPPGSGLPIITFWVFAAIHTAALPLLAAVMERKLFGSRSQRRLAPGAPTAVSLEGFSKTYEPQWIQKLQAKITNTSVTPVHAVKGLNLNLSRGEVVVLLGANGSGKSTTLDAVAGMHSATTGSISLSYGDYGTFGHCPQKNVLWDDLTVLEHAKIFQGLKSTITPSLQETKALVQACDLSANISTPSKALSGGQKRKLQLVMMFAGRSTICCVDEVSSGVDPLSRRRLWDILLAERGRRTMLLTTHFLDEADVLADRIAIMADGCLKAHGTSAELKEMTAGYRVHIKKAAPYTYHDIPLVIRDEEIIYLPGSSSSTAPFLRRIEGDGITDYQVHGPTLEEAFLRVVDKSALYNAPTSPHLLEGHPTGAPRQIGILLRKRITIFKRMFMIYLLAIILPIIATCCATIFLSRISAANCDPDMEEMVSTDTVFSEIRLVTGPQAQLSDAALDVLSQASPGAVTYVETIDEFHAEIRSQASSLVPGGFFIGSEPTFAWRADGPLIFSHTVQNVLNNELLNLTIASDFQPLDIPFMGNVGDGLIFTTIFGFAMAVYPAFLTLYPTLERTRGIRSMQYSNGVSALSAWLAHLLFDFLITLVVASVAVIILVAASDVWYHVGYLFLVFVLYGIASTLLCYAISLVAKSQLGAFAVAACVQAGAFLVFFVTYMVILTYSHNNTLTISFYGLGLLSPVCNLARSVYLSLNLFGVTCRGRELAAYPGAIDVFGGPLLYLVLQALLLFSLLWVRESGITLKRMRKPMHDQNSYEMHGSGLEVVGLTKQFKRHLAVDNISFQIPKNECFALLGPNGAGKTTCISMIRGEMLPSVPTSDVLVEGVSALHNLKARAKMGVCPQIDALDKMTVLEHLSFYAQIRGVSKPTYNINTILDSLGLRQYSHRMAESLSGGNKRKLSLGIALIGNPSVLLLDEPSSGMDAASMRLMWRILSSVIPGRSLLLTTHSMEEADALATRAGIVAGRMLASGKTEELRARYGNRYFVHLVHKDAPHTSDAATNLIENWIQGSFPSACLSRSRYGQVRFELQGGQLASVFQEIENGKERVGVQYYNINRATLEQVFLGVLGESE</sequence>
<dbReference type="SMART" id="SM00382">
    <property type="entry name" value="AAA"/>
    <property type="match status" value="2"/>
</dbReference>
<comment type="similarity">
    <text evidence="2">Belongs to the ABC transporter superfamily. ABCA family.</text>
</comment>
<gene>
    <name evidence="12" type="ORF">B0I35DRAFT_401028</name>
</gene>
<name>A0A8K0WLG5_9HYPO</name>
<evidence type="ECO:0000256" key="7">
    <source>
        <dbReference type="ARBA" id="ARBA00022840"/>
    </source>
</evidence>
<dbReference type="Pfam" id="PF00005">
    <property type="entry name" value="ABC_tran"/>
    <property type="match status" value="2"/>
</dbReference>
<feature type="transmembrane region" description="Helical" evidence="10">
    <location>
        <begin position="306"/>
        <end position="329"/>
    </location>
</feature>
<keyword evidence="5" id="KW-0677">Repeat</keyword>
<comment type="caution">
    <text evidence="12">The sequence shown here is derived from an EMBL/GenBank/DDBJ whole genome shotgun (WGS) entry which is preliminary data.</text>
</comment>
<evidence type="ECO:0000256" key="10">
    <source>
        <dbReference type="SAM" id="Phobius"/>
    </source>
</evidence>
<evidence type="ECO:0000313" key="12">
    <source>
        <dbReference type="EMBL" id="KAH7304525.1"/>
    </source>
</evidence>
<feature type="transmembrane region" description="Helical" evidence="10">
    <location>
        <begin position="216"/>
        <end position="239"/>
    </location>
</feature>
<dbReference type="InterPro" id="IPR003439">
    <property type="entry name" value="ABC_transporter-like_ATP-bd"/>
</dbReference>
<evidence type="ECO:0000256" key="6">
    <source>
        <dbReference type="ARBA" id="ARBA00022741"/>
    </source>
</evidence>
<dbReference type="GO" id="GO:0140359">
    <property type="term" value="F:ABC-type transporter activity"/>
    <property type="evidence" value="ECO:0007669"/>
    <property type="project" value="InterPro"/>
</dbReference>